<keyword evidence="1" id="KW-0732">Signal</keyword>
<feature type="chain" id="PRO_5036734350" description="Phosphate-selective porin O and P" evidence="1">
    <location>
        <begin position="22"/>
        <end position="452"/>
    </location>
</feature>
<gene>
    <name evidence="2" type="ORF">K8W02_05965</name>
</gene>
<proteinExistence type="predicted"/>
<name>A0A921LBX9_9BACT</name>
<protein>
    <recommendedName>
        <fullName evidence="4">Phosphate-selective porin O and P</fullName>
    </recommendedName>
</protein>
<dbReference type="Proteomes" id="UP000717835">
    <property type="component" value="Unassembled WGS sequence"/>
</dbReference>
<sequence>MKQKVWGLSLGLMLCTGALYADEGTTSQRQEPDGRAKLASIEAVQQTDAEAAPRKRRFTIGGYGEAVYSYNFYSDNYLRYDSPQNYKDDTHGRFDLPHVVIMLGYDFGKGWTMGTEIEFEHGGTESAVEIEEHEGGEYESEVERGGEVALEQFWIQKSFCPQFNIKLGHMVVPVGMTNAHHLPTEFFGVYRPEGENTILPCTWHETGVSLWGRAGQWRYEAMLLAGLDSDRFGSKEWVKGGAGSPYEFKIANAMAGAFRVDNYSVKGLRLSLSGYAGNSFSNTLKKATNAVYDDVKGTVLIGAFDFCYDAHNWVARGSFDYGHLSDADLITRYNQSFSKDSPSPKQPVASSAIATGVEVGYDFLSLAPRRTDKEQRLYLFGRYEYYDSMYKTAKAVTHYEEYGRQRLAVGVNYYPLKEVVLKGEYSIGLLKSKFNNEPAVSVGVAYAGFFNL</sequence>
<dbReference type="InterPro" id="IPR023614">
    <property type="entry name" value="Porin_dom_sf"/>
</dbReference>
<evidence type="ECO:0008006" key="4">
    <source>
        <dbReference type="Google" id="ProtNLM"/>
    </source>
</evidence>
<dbReference type="EMBL" id="DYVX01000050">
    <property type="protein sequence ID" value="HJF91914.1"/>
    <property type="molecule type" value="Genomic_DNA"/>
</dbReference>
<comment type="caution">
    <text evidence="2">The sequence shown here is derived from an EMBL/GenBank/DDBJ whole genome shotgun (WGS) entry which is preliminary data.</text>
</comment>
<organism evidence="2 3">
    <name type="scientific">Mediterranea massiliensis</name>
    <dbReference type="NCBI Taxonomy" id="1841865"/>
    <lineage>
        <taxon>Bacteria</taxon>
        <taxon>Pseudomonadati</taxon>
        <taxon>Bacteroidota</taxon>
        <taxon>Bacteroidia</taxon>
        <taxon>Bacteroidales</taxon>
        <taxon>Bacteroidaceae</taxon>
        <taxon>Mediterranea</taxon>
    </lineage>
</organism>
<dbReference type="Gene3D" id="2.40.160.10">
    <property type="entry name" value="Porin"/>
    <property type="match status" value="1"/>
</dbReference>
<evidence type="ECO:0000256" key="1">
    <source>
        <dbReference type="SAM" id="SignalP"/>
    </source>
</evidence>
<reference evidence="2" key="1">
    <citation type="journal article" date="2021" name="PeerJ">
        <title>Extensive microbial diversity within the chicken gut microbiome revealed by metagenomics and culture.</title>
        <authorList>
            <person name="Gilroy R."/>
            <person name="Ravi A."/>
            <person name="Getino M."/>
            <person name="Pursley I."/>
            <person name="Horton D.L."/>
            <person name="Alikhan N.F."/>
            <person name="Baker D."/>
            <person name="Gharbi K."/>
            <person name="Hall N."/>
            <person name="Watson M."/>
            <person name="Adriaenssens E.M."/>
            <person name="Foster-Nyarko E."/>
            <person name="Jarju S."/>
            <person name="Secka A."/>
            <person name="Antonio M."/>
            <person name="Oren A."/>
            <person name="Chaudhuri R.R."/>
            <person name="La Ragione R."/>
            <person name="Hildebrand F."/>
            <person name="Pallen M.J."/>
        </authorList>
    </citation>
    <scope>NUCLEOTIDE SEQUENCE</scope>
    <source>
        <strain evidence="2">CHK55-1828</strain>
    </source>
</reference>
<feature type="signal peptide" evidence="1">
    <location>
        <begin position="1"/>
        <end position="21"/>
    </location>
</feature>
<evidence type="ECO:0000313" key="2">
    <source>
        <dbReference type="EMBL" id="HJF91914.1"/>
    </source>
</evidence>
<reference evidence="2" key="2">
    <citation type="submission" date="2021-09" db="EMBL/GenBank/DDBJ databases">
        <authorList>
            <person name="Gilroy R."/>
        </authorList>
    </citation>
    <scope>NUCLEOTIDE SEQUENCE</scope>
    <source>
        <strain evidence="2">CHK55-1828</strain>
    </source>
</reference>
<dbReference type="SUPFAM" id="SSF56935">
    <property type="entry name" value="Porins"/>
    <property type="match status" value="1"/>
</dbReference>
<dbReference type="AlphaFoldDB" id="A0A921LBX9"/>
<accession>A0A921LBX9</accession>
<evidence type="ECO:0000313" key="3">
    <source>
        <dbReference type="Proteomes" id="UP000717835"/>
    </source>
</evidence>
<dbReference type="RefSeq" id="WP_276827365.1">
    <property type="nucleotide sequence ID" value="NZ_DYVX01000050.1"/>
</dbReference>